<dbReference type="InterPro" id="IPR006091">
    <property type="entry name" value="Acyl-CoA_Oxase/DH_mid-dom"/>
</dbReference>
<keyword evidence="2" id="KW-0285">Flavoprotein</keyword>
<evidence type="ECO:0000256" key="7">
    <source>
        <dbReference type="ARBA" id="ARBA00034307"/>
    </source>
</evidence>
<dbReference type="InterPro" id="IPR013786">
    <property type="entry name" value="AcylCoA_DH/ox_N"/>
</dbReference>
<feature type="domain" description="Acyl-CoA dehydrogenase C-terminal" evidence="16">
    <location>
        <begin position="242"/>
        <end position="353"/>
    </location>
</feature>
<evidence type="ECO:0000256" key="1">
    <source>
        <dbReference type="ARBA" id="ARBA00004496"/>
    </source>
</evidence>
<comment type="catalytic activity">
    <reaction evidence="11">
        <text>dibenzothiophene + FMNH2 + O2 = dibenzothiophene 5-oxide + FMN + H2O + H(+)</text>
        <dbReference type="Rhea" id="RHEA:49076"/>
        <dbReference type="ChEBI" id="CHEBI:15377"/>
        <dbReference type="ChEBI" id="CHEBI:15378"/>
        <dbReference type="ChEBI" id="CHEBI:15379"/>
        <dbReference type="ChEBI" id="CHEBI:23681"/>
        <dbReference type="ChEBI" id="CHEBI:23683"/>
        <dbReference type="ChEBI" id="CHEBI:57618"/>
        <dbReference type="ChEBI" id="CHEBI:58210"/>
    </reaction>
</comment>
<dbReference type="Gene3D" id="1.10.540.10">
    <property type="entry name" value="Acyl-CoA dehydrogenase/oxidase, N-terminal domain"/>
    <property type="match status" value="1"/>
</dbReference>
<evidence type="ECO:0000256" key="5">
    <source>
        <dbReference type="ARBA" id="ARBA00023002"/>
    </source>
</evidence>
<dbReference type="InterPro" id="IPR009100">
    <property type="entry name" value="AcylCoA_DH/oxidase_NM_dom_sf"/>
</dbReference>
<evidence type="ECO:0000256" key="10">
    <source>
        <dbReference type="ARBA" id="ARBA00034345"/>
    </source>
</evidence>
<gene>
    <name evidence="17" type="ORF">CLV67_10827</name>
</gene>
<evidence type="ECO:0000256" key="9">
    <source>
        <dbReference type="ARBA" id="ARBA00034328"/>
    </source>
</evidence>
<feature type="domain" description="Acyl-CoA oxidase/dehydrogenase middle" evidence="14">
    <location>
        <begin position="121"/>
        <end position="211"/>
    </location>
</feature>
<comment type="caution">
    <text evidence="17">The sequence shown here is derived from an EMBL/GenBank/DDBJ whole genome shotgun (WGS) entry which is preliminary data.</text>
</comment>
<evidence type="ECO:0000259" key="15">
    <source>
        <dbReference type="Pfam" id="PF02771"/>
    </source>
</evidence>
<comment type="pathway">
    <text evidence="7">Sulfur metabolism; dibenzothiophene degradation.</text>
</comment>
<comment type="subcellular location">
    <subcellularLocation>
        <location evidence="1">Cytoplasm</location>
    </subcellularLocation>
</comment>
<keyword evidence="3" id="KW-0288">FMN</keyword>
<evidence type="ECO:0000256" key="2">
    <source>
        <dbReference type="ARBA" id="ARBA00022630"/>
    </source>
</evidence>
<protein>
    <recommendedName>
        <fullName evidence="10">Dibenzothiophene monooxygenase</fullName>
        <ecNumber evidence="9">1.14.14.21</ecNumber>
    </recommendedName>
</protein>
<feature type="domain" description="Acyl-CoA dehydrogenase/oxidase N-terminal" evidence="15">
    <location>
        <begin position="1"/>
        <end position="84"/>
    </location>
</feature>
<keyword evidence="5" id="KW-0560">Oxidoreductase</keyword>
<organism evidence="17 18">
    <name type="scientific">Actinoplanes italicus</name>
    <dbReference type="NCBI Taxonomy" id="113567"/>
    <lineage>
        <taxon>Bacteria</taxon>
        <taxon>Bacillati</taxon>
        <taxon>Actinomycetota</taxon>
        <taxon>Actinomycetes</taxon>
        <taxon>Micromonosporales</taxon>
        <taxon>Micromonosporaceae</taxon>
        <taxon>Actinoplanes</taxon>
    </lineage>
</organism>
<dbReference type="PANTHER" id="PTHR43884:SF12">
    <property type="entry name" value="ISOVALERYL-COA DEHYDROGENASE, MITOCHONDRIAL-RELATED"/>
    <property type="match status" value="1"/>
</dbReference>
<dbReference type="Pfam" id="PF08028">
    <property type="entry name" value="Acyl-CoA_dh_2"/>
    <property type="match status" value="1"/>
</dbReference>
<evidence type="ECO:0000256" key="8">
    <source>
        <dbReference type="ARBA" id="ARBA00034317"/>
    </source>
</evidence>
<dbReference type="GO" id="GO:0050660">
    <property type="term" value="F:flavin adenine dinucleotide binding"/>
    <property type="evidence" value="ECO:0007669"/>
    <property type="project" value="InterPro"/>
</dbReference>
<name>A0A2T0KAL5_9ACTN</name>
<dbReference type="CDD" id="cd00567">
    <property type="entry name" value="ACAD"/>
    <property type="match status" value="1"/>
</dbReference>
<dbReference type="GO" id="GO:0003995">
    <property type="term" value="F:acyl-CoA dehydrogenase activity"/>
    <property type="evidence" value="ECO:0007669"/>
    <property type="project" value="TreeGrafter"/>
</dbReference>
<dbReference type="EC" id="1.14.14.21" evidence="9"/>
<comment type="catalytic activity">
    <reaction evidence="13">
        <text>dibenzothiophene + 2 FMNH2 + 2 O2 = dibenzothiophene 5,5-dioxide + 2 FMN + 2 H2O + 2 H(+)</text>
        <dbReference type="Rhea" id="RHEA:49072"/>
        <dbReference type="ChEBI" id="CHEBI:15377"/>
        <dbReference type="ChEBI" id="CHEBI:15378"/>
        <dbReference type="ChEBI" id="CHEBI:15379"/>
        <dbReference type="ChEBI" id="CHEBI:23681"/>
        <dbReference type="ChEBI" id="CHEBI:57618"/>
        <dbReference type="ChEBI" id="CHEBI:58210"/>
        <dbReference type="ChEBI" id="CHEBI:90356"/>
        <dbReference type="EC" id="1.14.14.21"/>
    </reaction>
</comment>
<proteinExistence type="inferred from homology"/>
<dbReference type="InterPro" id="IPR046373">
    <property type="entry name" value="Acyl-CoA_Oxase/DH_mid-dom_sf"/>
</dbReference>
<dbReference type="AlphaFoldDB" id="A0A2T0KAL5"/>
<dbReference type="SUPFAM" id="SSF47203">
    <property type="entry name" value="Acyl-CoA dehydrogenase C-terminal domain-like"/>
    <property type="match status" value="1"/>
</dbReference>
<dbReference type="OrthoDB" id="2986495at2"/>
<evidence type="ECO:0000259" key="14">
    <source>
        <dbReference type="Pfam" id="PF02770"/>
    </source>
</evidence>
<reference evidence="17 18" key="1">
    <citation type="submission" date="2018-03" db="EMBL/GenBank/DDBJ databases">
        <title>Genomic Encyclopedia of Archaeal and Bacterial Type Strains, Phase II (KMG-II): from individual species to whole genera.</title>
        <authorList>
            <person name="Goeker M."/>
        </authorList>
    </citation>
    <scope>NUCLEOTIDE SEQUENCE [LARGE SCALE GENOMIC DNA]</scope>
    <source>
        <strain evidence="17 18">DSM 43146</strain>
    </source>
</reference>
<keyword evidence="4" id="KW-0547">Nucleotide-binding</keyword>
<evidence type="ECO:0000256" key="13">
    <source>
        <dbReference type="ARBA" id="ARBA00049456"/>
    </source>
</evidence>
<accession>A0A2T0KAL5</accession>
<dbReference type="SUPFAM" id="SSF56645">
    <property type="entry name" value="Acyl-CoA dehydrogenase NM domain-like"/>
    <property type="match status" value="1"/>
</dbReference>
<dbReference type="Gene3D" id="1.20.140.10">
    <property type="entry name" value="Butyryl-CoA Dehydrogenase, subunit A, domain 3"/>
    <property type="match status" value="1"/>
</dbReference>
<evidence type="ECO:0000256" key="12">
    <source>
        <dbReference type="ARBA" id="ARBA00048445"/>
    </source>
</evidence>
<keyword evidence="6" id="KW-0503">Monooxygenase</keyword>
<dbReference type="Pfam" id="PF02771">
    <property type="entry name" value="Acyl-CoA_dh_N"/>
    <property type="match status" value="1"/>
</dbReference>
<evidence type="ECO:0000256" key="3">
    <source>
        <dbReference type="ARBA" id="ARBA00022643"/>
    </source>
</evidence>
<dbReference type="Gene3D" id="2.40.110.10">
    <property type="entry name" value="Butyryl-CoA Dehydrogenase, subunit A, domain 2"/>
    <property type="match status" value="1"/>
</dbReference>
<dbReference type="EMBL" id="PVMZ01000008">
    <property type="protein sequence ID" value="PRX20233.1"/>
    <property type="molecule type" value="Genomic_DNA"/>
</dbReference>
<dbReference type="PANTHER" id="PTHR43884">
    <property type="entry name" value="ACYL-COA DEHYDROGENASE"/>
    <property type="match status" value="1"/>
</dbReference>
<evidence type="ECO:0000313" key="17">
    <source>
        <dbReference type="EMBL" id="PRX20233.1"/>
    </source>
</evidence>
<comment type="catalytic activity">
    <reaction evidence="12">
        <text>dibenzothiophene 5-oxide + FMNH2 + O2 = dibenzothiophene 5,5-dioxide + FMN + H2O + H(+)</text>
        <dbReference type="Rhea" id="RHEA:49080"/>
        <dbReference type="ChEBI" id="CHEBI:15377"/>
        <dbReference type="ChEBI" id="CHEBI:15378"/>
        <dbReference type="ChEBI" id="CHEBI:15379"/>
        <dbReference type="ChEBI" id="CHEBI:23683"/>
        <dbReference type="ChEBI" id="CHEBI:57618"/>
        <dbReference type="ChEBI" id="CHEBI:58210"/>
        <dbReference type="ChEBI" id="CHEBI:90356"/>
    </reaction>
</comment>
<comment type="similarity">
    <text evidence="8">Belongs to the DszC flavin monooxygenase family.</text>
</comment>
<dbReference type="Proteomes" id="UP000239415">
    <property type="component" value="Unassembled WGS sequence"/>
</dbReference>
<dbReference type="RefSeq" id="WP_106320676.1">
    <property type="nucleotide sequence ID" value="NZ_BOMO01000131.1"/>
</dbReference>
<evidence type="ECO:0000256" key="6">
    <source>
        <dbReference type="ARBA" id="ARBA00023033"/>
    </source>
</evidence>
<dbReference type="InterPro" id="IPR037069">
    <property type="entry name" value="AcylCoA_DH/ox_N_sf"/>
</dbReference>
<evidence type="ECO:0000256" key="11">
    <source>
        <dbReference type="ARBA" id="ARBA00047859"/>
    </source>
</evidence>
<dbReference type="InterPro" id="IPR036250">
    <property type="entry name" value="AcylCo_DH-like_C"/>
</dbReference>
<evidence type="ECO:0000313" key="18">
    <source>
        <dbReference type="Proteomes" id="UP000239415"/>
    </source>
</evidence>
<sequence length="385" mass="39666">MLLDDARRLAPRLAARAPDTDRDGMFPADDFADLRDAGFFGLMVPARLGGAGAGFSQYADVAYELARGNGATALIFNMHASVTGALSGVTDELAEALGLPPEALAARDDALKAAAGGSWYAVAMSERGAGSRLSRLATTYEPVDGGYRIKGSKTFCSGAGHADAYLIAARSAADPSQVSQFLVTAGDGLRVEPTWDALGMRATASHDLHVDVTVPAAALLGGVEGLALAVAQLAPHWMVASYAAVYVGVARAAVDAAVEHVQARGLGGLPAVRSRIGRADAAVAAAHLVTREAARRVDEAPGDAETNRWVWRAKLLAGSTAAEVAASMLEAAGTSAMRRGHPLERLYRDARAGSLQPATGDVCADWLGVDALGGDPDADGVAPRW</sequence>
<keyword evidence="18" id="KW-1185">Reference proteome</keyword>
<dbReference type="Pfam" id="PF02770">
    <property type="entry name" value="Acyl-CoA_dh_M"/>
    <property type="match status" value="1"/>
</dbReference>
<evidence type="ECO:0000256" key="4">
    <source>
        <dbReference type="ARBA" id="ARBA00022741"/>
    </source>
</evidence>
<evidence type="ECO:0000259" key="16">
    <source>
        <dbReference type="Pfam" id="PF08028"/>
    </source>
</evidence>
<dbReference type="InterPro" id="IPR013107">
    <property type="entry name" value="Acyl-CoA_DH_C"/>
</dbReference>
<dbReference type="PIRSF" id="PIRSF016578">
    <property type="entry name" value="HsaA"/>
    <property type="match status" value="1"/>
</dbReference>